<evidence type="ECO:0000256" key="4">
    <source>
        <dbReference type="ARBA" id="ARBA00022630"/>
    </source>
</evidence>
<keyword evidence="7" id="KW-0274">FAD</keyword>
<comment type="cofactor">
    <cofactor evidence="1">
        <name>FAD</name>
        <dbReference type="ChEBI" id="CHEBI:57692"/>
    </cofactor>
</comment>
<accession>A0A1L9QSU3</accession>
<dbReference type="PANTHER" id="PTHR42913:SF6">
    <property type="entry name" value="SULFIDE-QUINONE REDUCTASE"/>
    <property type="match status" value="1"/>
</dbReference>
<evidence type="ECO:0000256" key="6">
    <source>
        <dbReference type="ARBA" id="ARBA00022741"/>
    </source>
</evidence>
<comment type="caution">
    <text evidence="17">The sequence shown here is derived from an EMBL/GenBank/DDBJ whole genome shotgun (WGS) entry which is preliminary data.</text>
</comment>
<protein>
    <recommendedName>
        <fullName evidence="14">Sulfide-quinone reductase</fullName>
        <ecNumber evidence="13">1.8.5.4</ecNumber>
    </recommendedName>
    <alternativeName>
        <fullName evidence="15">Sulfide:quinone oxidoreductase</fullName>
    </alternativeName>
</protein>
<comment type="function">
    <text evidence="11">Catalyzes the oxidation of hydrogen sulfide, with the help of a quinone. Consecutive reaction cycles lead to the accumulation of a polysulfide product on the active site Cys residues; these products are released when they exceed a critical length, typically as cyclooctasulfur.</text>
</comment>
<dbReference type="GO" id="GO:0016020">
    <property type="term" value="C:membrane"/>
    <property type="evidence" value="ECO:0007669"/>
    <property type="project" value="UniProtKB-SubCell"/>
</dbReference>
<sequence>MTNVVVIGAGLGGLPAVHELRSLLPKSDRLILISDHSHFTFIPGLIRVTLGMASLESIQIDLEPHLKRLGIEWINHKVTALNPHTQTITVEEGETVNYDYVAIATGASFAFDAIPGLGPHGGYTQSVCTPDHAIHAREAWVKYLENPGPLVVGAAPGAGCFGPAYEFLLMADSELRRRGLRDRVTLTYVTPEPYIGHLGVSDVKNAKEYTSELLKERGIETFTNAEITAITPDKITLKTGQQLPFSYSMILPSFRGAKFLQQLPDVANAKGFIPVNPTYRHRDFPSIYALGVAVALDQPDKTPIPIGLPKSGAMTEAMAVAVAHNIAVASGAVSAPFQRPTLESVCLAEYGETGIVYVAIPVLPDPSLEEPQNSYALKGRWVVWGKELLEYYFMVKMRWGLGMPWFERLGLRILFQVNIAKPYTYTSLTTTS</sequence>
<dbReference type="InterPro" id="IPR023753">
    <property type="entry name" value="FAD/NAD-binding_dom"/>
</dbReference>
<dbReference type="GO" id="GO:0048038">
    <property type="term" value="F:quinone binding"/>
    <property type="evidence" value="ECO:0007669"/>
    <property type="project" value="UniProtKB-KW"/>
</dbReference>
<proteinExistence type="inferred from homology"/>
<feature type="domain" description="FAD/NAD(P)-binding" evidence="16">
    <location>
        <begin position="3"/>
        <end position="291"/>
    </location>
</feature>
<dbReference type="PANTHER" id="PTHR42913">
    <property type="entry name" value="APOPTOSIS-INDUCING FACTOR 1"/>
    <property type="match status" value="1"/>
</dbReference>
<dbReference type="InterPro" id="IPR051169">
    <property type="entry name" value="NADH-Q_oxidoreductase"/>
</dbReference>
<keyword evidence="4" id="KW-0285">Flavoprotein</keyword>
<evidence type="ECO:0000256" key="8">
    <source>
        <dbReference type="ARBA" id="ARBA00023002"/>
    </source>
</evidence>
<evidence type="ECO:0000256" key="5">
    <source>
        <dbReference type="ARBA" id="ARBA00022719"/>
    </source>
</evidence>
<organism evidence="17 18">
    <name type="scientific">Roseofilum reptotaenium AO1-A</name>
    <dbReference type="NCBI Taxonomy" id="1925591"/>
    <lineage>
        <taxon>Bacteria</taxon>
        <taxon>Bacillati</taxon>
        <taxon>Cyanobacteriota</taxon>
        <taxon>Cyanophyceae</taxon>
        <taxon>Desertifilales</taxon>
        <taxon>Desertifilaceae</taxon>
        <taxon>Roseofilum</taxon>
    </lineage>
</organism>
<evidence type="ECO:0000256" key="14">
    <source>
        <dbReference type="ARBA" id="ARBA00071264"/>
    </source>
</evidence>
<evidence type="ECO:0000313" key="17">
    <source>
        <dbReference type="EMBL" id="OJJ25741.1"/>
    </source>
</evidence>
<evidence type="ECO:0000256" key="13">
    <source>
        <dbReference type="ARBA" id="ARBA00066453"/>
    </source>
</evidence>
<dbReference type="AlphaFoldDB" id="A0A1L9QSU3"/>
<name>A0A1L9QSU3_9CYAN</name>
<dbReference type="EC" id="1.8.5.4" evidence="13"/>
<keyword evidence="5" id="KW-0874">Quinone</keyword>
<comment type="similarity">
    <text evidence="12">Belongs to the SQRD family.</text>
</comment>
<dbReference type="Pfam" id="PF07992">
    <property type="entry name" value="Pyr_redox_2"/>
    <property type="match status" value="1"/>
</dbReference>
<reference evidence="17" key="1">
    <citation type="submission" date="2016-10" db="EMBL/GenBank/DDBJ databases">
        <title>CRISPR-Cas defence system in Roseofilum reptotaenium: evidence of a bacteriophage-cyanobacterium arms race in the coral black band disease.</title>
        <authorList>
            <person name="Buerger P."/>
            <person name="Wood-Charlson E.M."/>
            <person name="Weynberg K.D."/>
            <person name="Willis B."/>
            <person name="Van Oppen M.J."/>
        </authorList>
    </citation>
    <scope>NUCLEOTIDE SEQUENCE [LARGE SCALE GENOMIC DNA]</scope>
    <source>
        <strain evidence="17">AO1-A</strain>
    </source>
</reference>
<keyword evidence="8" id="KW-0560">Oxidoreductase</keyword>
<evidence type="ECO:0000256" key="9">
    <source>
        <dbReference type="ARBA" id="ARBA00023136"/>
    </source>
</evidence>
<evidence type="ECO:0000256" key="10">
    <source>
        <dbReference type="ARBA" id="ARBA00050821"/>
    </source>
</evidence>
<dbReference type="Gene3D" id="3.50.50.100">
    <property type="match status" value="1"/>
</dbReference>
<keyword evidence="18" id="KW-1185">Reference proteome</keyword>
<evidence type="ECO:0000256" key="12">
    <source>
        <dbReference type="ARBA" id="ARBA00060891"/>
    </source>
</evidence>
<dbReference type="FunFam" id="3.50.50.100:FF:000017">
    <property type="entry name" value="Sulfide-quinone reductase"/>
    <property type="match status" value="1"/>
</dbReference>
<evidence type="ECO:0000313" key="18">
    <source>
        <dbReference type="Proteomes" id="UP000183940"/>
    </source>
</evidence>
<dbReference type="GO" id="GO:0019646">
    <property type="term" value="P:aerobic electron transport chain"/>
    <property type="evidence" value="ECO:0007669"/>
    <property type="project" value="TreeGrafter"/>
</dbReference>
<evidence type="ECO:0000259" key="16">
    <source>
        <dbReference type="Pfam" id="PF07992"/>
    </source>
</evidence>
<evidence type="ECO:0000256" key="1">
    <source>
        <dbReference type="ARBA" id="ARBA00001974"/>
    </source>
</evidence>
<dbReference type="Proteomes" id="UP000183940">
    <property type="component" value="Unassembled WGS sequence"/>
</dbReference>
<dbReference type="GO" id="GO:0000166">
    <property type="term" value="F:nucleotide binding"/>
    <property type="evidence" value="ECO:0007669"/>
    <property type="project" value="UniProtKB-KW"/>
</dbReference>
<evidence type="ECO:0000256" key="15">
    <source>
        <dbReference type="ARBA" id="ARBA00081101"/>
    </source>
</evidence>
<dbReference type="InterPro" id="IPR036188">
    <property type="entry name" value="FAD/NAD-bd_sf"/>
</dbReference>
<keyword evidence="9" id="KW-0472">Membrane</keyword>
<gene>
    <name evidence="17" type="ORF">BI308_09460</name>
</gene>
<dbReference type="GO" id="GO:0003955">
    <property type="term" value="F:NAD(P)H dehydrogenase (quinone) activity"/>
    <property type="evidence" value="ECO:0007669"/>
    <property type="project" value="TreeGrafter"/>
</dbReference>
<dbReference type="SUPFAM" id="SSF51905">
    <property type="entry name" value="FAD/NAD(P)-binding domain"/>
    <property type="match status" value="2"/>
</dbReference>
<evidence type="ECO:0000256" key="3">
    <source>
        <dbReference type="ARBA" id="ARBA00005272"/>
    </source>
</evidence>
<keyword evidence="6" id="KW-0547">Nucleotide-binding</keyword>
<evidence type="ECO:0000256" key="11">
    <source>
        <dbReference type="ARBA" id="ARBA00054727"/>
    </source>
</evidence>
<evidence type="ECO:0000256" key="7">
    <source>
        <dbReference type="ARBA" id="ARBA00022827"/>
    </source>
</evidence>
<dbReference type="EMBL" id="MLAW01000013">
    <property type="protein sequence ID" value="OJJ25741.1"/>
    <property type="molecule type" value="Genomic_DNA"/>
</dbReference>
<comment type="similarity">
    <text evidence="3">Belongs to the NADH dehydrogenase family.</text>
</comment>
<comment type="subcellular location">
    <subcellularLocation>
        <location evidence="2">Membrane</location>
        <topology evidence="2">Peripheral membrane protein</topology>
    </subcellularLocation>
</comment>
<comment type="catalytic activity">
    <reaction evidence="10">
        <text>n a quinone + n hydrogen sulfide + n H(+) = polysulfur(n-2) + n a quinol</text>
        <dbReference type="Rhea" id="RHEA:30239"/>
        <dbReference type="Rhea" id="RHEA-COMP:19475"/>
        <dbReference type="ChEBI" id="CHEBI:15378"/>
        <dbReference type="ChEBI" id="CHEBI:17909"/>
        <dbReference type="ChEBI" id="CHEBI:24646"/>
        <dbReference type="ChEBI" id="CHEBI:29919"/>
        <dbReference type="ChEBI" id="CHEBI:132124"/>
        <dbReference type="EC" id="1.8.5.4"/>
    </reaction>
</comment>
<dbReference type="GO" id="GO:0070224">
    <property type="term" value="F:sulfide:quinone oxidoreductase activity"/>
    <property type="evidence" value="ECO:0007669"/>
    <property type="project" value="UniProtKB-EC"/>
</dbReference>
<evidence type="ECO:0000256" key="2">
    <source>
        <dbReference type="ARBA" id="ARBA00004170"/>
    </source>
</evidence>
<dbReference type="STRING" id="1925591.BI308_09460"/>